<name>A0A1E8F8I1_9ALTE</name>
<organism evidence="2 3">
    <name type="scientific">Alteromonas lipolytica</name>
    <dbReference type="NCBI Taxonomy" id="1856405"/>
    <lineage>
        <taxon>Bacteria</taxon>
        <taxon>Pseudomonadati</taxon>
        <taxon>Pseudomonadota</taxon>
        <taxon>Gammaproteobacteria</taxon>
        <taxon>Alteromonadales</taxon>
        <taxon>Alteromonadaceae</taxon>
        <taxon>Alteromonas/Salinimonas group</taxon>
        <taxon>Alteromonas</taxon>
    </lineage>
</organism>
<feature type="signal peptide" evidence="1">
    <location>
        <begin position="1"/>
        <end position="20"/>
    </location>
</feature>
<evidence type="ECO:0000256" key="1">
    <source>
        <dbReference type="SAM" id="SignalP"/>
    </source>
</evidence>
<dbReference type="AlphaFoldDB" id="A0A1E8F8I1"/>
<feature type="chain" id="PRO_5009213851" description="MSHA biogenesis protein MshK" evidence="1">
    <location>
        <begin position="21"/>
        <end position="118"/>
    </location>
</feature>
<reference evidence="2 3" key="1">
    <citation type="submission" date="2016-09" db="EMBL/GenBank/DDBJ databases">
        <title>Alteromonas lipolytica, a new species isolated from sea water.</title>
        <authorList>
            <person name="Wu Y.-H."/>
            <person name="Cheng H."/>
            <person name="Xu X.-W."/>
        </authorList>
    </citation>
    <scope>NUCLEOTIDE SEQUENCE [LARGE SCALE GENOMIC DNA]</scope>
    <source>
        <strain evidence="2 3">JW12</strain>
    </source>
</reference>
<protein>
    <recommendedName>
        <fullName evidence="4">MSHA biogenesis protein MshK</fullName>
    </recommendedName>
</protein>
<dbReference type="OrthoDB" id="6400929at2"/>
<proteinExistence type="predicted"/>
<accession>A0A1E8F8I1</accession>
<dbReference type="STRING" id="1856405.BFC17_08405"/>
<keyword evidence="1" id="KW-0732">Signal</keyword>
<evidence type="ECO:0008006" key="4">
    <source>
        <dbReference type="Google" id="ProtNLM"/>
    </source>
</evidence>
<evidence type="ECO:0000313" key="3">
    <source>
        <dbReference type="Proteomes" id="UP000176037"/>
    </source>
</evidence>
<keyword evidence="3" id="KW-1185">Reference proteome</keyword>
<dbReference type="Proteomes" id="UP000176037">
    <property type="component" value="Unassembled WGS sequence"/>
</dbReference>
<dbReference type="EMBL" id="MJIC01000021">
    <property type="protein sequence ID" value="OFI32229.1"/>
    <property type="molecule type" value="Genomic_DNA"/>
</dbReference>
<evidence type="ECO:0000313" key="2">
    <source>
        <dbReference type="EMBL" id="OFI32229.1"/>
    </source>
</evidence>
<comment type="caution">
    <text evidence="2">The sequence shown here is derived from an EMBL/GenBank/DDBJ whole genome shotgun (WGS) entry which is preliminary data.</text>
</comment>
<sequence>MLNKAFVWLALWAISAMAGAQVMDDPTRPPRNVTQAVSSQPEAVVSLKLEAVLQSGKSRTAVINGKAIKQGQQIQGAIVQEIHPRSVVLSQDDGGEQKTITLWVSKRGNVKTNAAENY</sequence>
<gene>
    <name evidence="2" type="ORF">BFC17_08405</name>
</gene>
<dbReference type="RefSeq" id="WP_070178698.1">
    <property type="nucleotide sequence ID" value="NZ_BMJR01000010.1"/>
</dbReference>